<dbReference type="KEGG" id="snw:BBN63_15605"/>
<proteinExistence type="predicted"/>
<sequence length="212" mass="24073">MHRHLVDELNLALRRVGMYGRLETGMWFLIRHLPFLEGRLEVWEEQRERWRQRGLWSPTGVEGAFAPHFPSEHSLGASSVYAEFARAEGWLRPDRVLDAQAYAVLRDKVRPWAEHDRSWADVTTAFGPPSIQIGGSNPRYGKTLGYVTDDLAQPMVAFHLWNGTDPGLPDWPGHEEPLLLAVRCGAGNFADSLTFTPQGRNRRPGEESWEGC</sequence>
<evidence type="ECO:0000313" key="1">
    <source>
        <dbReference type="EMBL" id="AQU70937.1"/>
    </source>
</evidence>
<dbReference type="Proteomes" id="UP000189677">
    <property type="component" value="Chromosome"/>
</dbReference>
<organism evidence="1 2">
    <name type="scientific">Streptomyces niveus</name>
    <name type="common">Streptomyces spheroides</name>
    <dbReference type="NCBI Taxonomy" id="193462"/>
    <lineage>
        <taxon>Bacteria</taxon>
        <taxon>Bacillati</taxon>
        <taxon>Actinomycetota</taxon>
        <taxon>Actinomycetes</taxon>
        <taxon>Kitasatosporales</taxon>
        <taxon>Streptomycetaceae</taxon>
        <taxon>Streptomyces</taxon>
    </lineage>
</organism>
<dbReference type="AlphaFoldDB" id="A0A1U9R3B5"/>
<protein>
    <submittedName>
        <fullName evidence="1">Uncharacterized protein</fullName>
    </submittedName>
</protein>
<gene>
    <name evidence="1" type="ORF">BBN63_15605</name>
</gene>
<keyword evidence="2" id="KW-1185">Reference proteome</keyword>
<dbReference type="EMBL" id="CP018047">
    <property type="protein sequence ID" value="AQU70937.1"/>
    <property type="molecule type" value="Genomic_DNA"/>
</dbReference>
<evidence type="ECO:0000313" key="2">
    <source>
        <dbReference type="Proteomes" id="UP000189677"/>
    </source>
</evidence>
<name>A0A1U9R3B5_STRNV</name>
<reference evidence="1 2" key="1">
    <citation type="submission" date="2016-11" db="EMBL/GenBank/DDBJ databases">
        <title>Complete genome sequence of Streptomyces niveus SCSIO 3406.</title>
        <authorList>
            <person name="Zhu Q."/>
            <person name="Cheng W."/>
            <person name="Song Y."/>
            <person name="Li Q."/>
            <person name="Ju J."/>
        </authorList>
    </citation>
    <scope>NUCLEOTIDE SEQUENCE [LARGE SCALE GENOMIC DNA]</scope>
    <source>
        <strain evidence="1 2">SCSIO 3406</strain>
    </source>
</reference>
<accession>A0A1U9R3B5</accession>